<evidence type="ECO:0000313" key="2">
    <source>
        <dbReference type="Proteomes" id="UP001163223"/>
    </source>
</evidence>
<gene>
    <name evidence="1" type="ORF">OXU80_12675</name>
</gene>
<name>A0ACD4NWE6_9HYPH</name>
<evidence type="ECO:0000313" key="1">
    <source>
        <dbReference type="EMBL" id="WAJ31001.1"/>
    </source>
</evidence>
<reference evidence="1" key="1">
    <citation type="submission" date="2022-11" db="EMBL/GenBank/DDBJ databases">
        <title>beta-Carotene-producing bacterium, Jeongeuplla avenae sp. nov., alleviates the salt stress of Arabidopsis seedlings.</title>
        <authorList>
            <person name="Jiang L."/>
            <person name="Lee J."/>
        </authorList>
    </citation>
    <scope>NUCLEOTIDE SEQUENCE</scope>
    <source>
        <strain evidence="1">DY_R2A_6</strain>
    </source>
</reference>
<protein>
    <submittedName>
        <fullName evidence="1">Alkene reductase</fullName>
    </submittedName>
</protein>
<proteinExistence type="predicted"/>
<dbReference type="Proteomes" id="UP001163223">
    <property type="component" value="Chromosome"/>
</dbReference>
<sequence>MKKLLQNHDLAGRRLNNRIVMAPMTRARRPDLVPDRETATYYRQRASAGLIVSEGTPVSPEAQGYIDVPGIWSDEQVAGWRLVTDAVHDAGGTMFAQLWHVGRMSHTSLQPDGGAPVSSSERPARDAKSMVFTRDQDGQVGFVEATVPRALETGEIGRVVADFARGGRNAAAAGFDGVELHAANGYLFEQFLNPVLNDRTDRYGGSIENRARFMLETVDALIGELGAHRVGIRLAPYNQQFDMQDYPEAEETYLFLADEMARRGVAYVHLNDNWAAGRSVVDETFLVKFRARFAGTVILAGSMDFERAERLVEAGAIDLPAFGQPFIANPDLVERYRDGHQLARPDRATYYGGGSEGYTDYPQAAA</sequence>
<accession>A0ACD4NWE6</accession>
<dbReference type="EMBL" id="CP113520">
    <property type="protein sequence ID" value="WAJ31001.1"/>
    <property type="molecule type" value="Genomic_DNA"/>
</dbReference>
<organism evidence="1 2">
    <name type="scientific">Antarcticirhabdus aurantiaca</name>
    <dbReference type="NCBI Taxonomy" id="2606717"/>
    <lineage>
        <taxon>Bacteria</taxon>
        <taxon>Pseudomonadati</taxon>
        <taxon>Pseudomonadota</taxon>
        <taxon>Alphaproteobacteria</taxon>
        <taxon>Hyphomicrobiales</taxon>
        <taxon>Aurantimonadaceae</taxon>
        <taxon>Antarcticirhabdus</taxon>
    </lineage>
</organism>
<keyword evidence="2" id="KW-1185">Reference proteome</keyword>